<comment type="similarity">
    <text evidence="2">Belongs to the cation transport ATPase (P-type) (TC 3.A.3) family. Type IIIA subfamily.</text>
</comment>
<feature type="transmembrane region" description="Helical" evidence="11">
    <location>
        <begin position="1273"/>
        <end position="1299"/>
    </location>
</feature>
<evidence type="ECO:0000256" key="9">
    <source>
        <dbReference type="ARBA" id="ARBA00023136"/>
    </source>
</evidence>
<feature type="region of interest" description="Disordered" evidence="10">
    <location>
        <begin position="1"/>
        <end position="20"/>
    </location>
</feature>
<evidence type="ECO:0000256" key="5">
    <source>
        <dbReference type="ARBA" id="ARBA00022741"/>
    </source>
</evidence>
<dbReference type="InterPro" id="IPR023298">
    <property type="entry name" value="ATPase_P-typ_TM_dom_sf"/>
</dbReference>
<feature type="domain" description="Cation-transporting P-type ATPase N-terminal" evidence="12">
    <location>
        <begin position="42"/>
        <end position="122"/>
    </location>
</feature>
<evidence type="ECO:0000313" key="14">
    <source>
        <dbReference type="Proteomes" id="UP001642464"/>
    </source>
</evidence>
<dbReference type="PROSITE" id="PS00154">
    <property type="entry name" value="ATPASE_E1_E2"/>
    <property type="match status" value="1"/>
</dbReference>
<keyword evidence="8 11" id="KW-1133">Transmembrane helix</keyword>
<gene>
    <name evidence="13" type="ORF">SCF082_LOCUS33713</name>
</gene>
<dbReference type="Pfam" id="PF00690">
    <property type="entry name" value="Cation_ATPase_N"/>
    <property type="match status" value="1"/>
</dbReference>
<dbReference type="Gene3D" id="3.40.50.1000">
    <property type="entry name" value="HAD superfamily/HAD-like"/>
    <property type="match status" value="1"/>
</dbReference>
<dbReference type="Gene3D" id="1.20.1110.10">
    <property type="entry name" value="Calcium-transporting ATPase, transmembrane domain"/>
    <property type="match status" value="1"/>
</dbReference>
<dbReference type="PRINTS" id="PR00120">
    <property type="entry name" value="HATPASE"/>
</dbReference>
<dbReference type="SUPFAM" id="SSF56784">
    <property type="entry name" value="HAD-like"/>
    <property type="match status" value="1"/>
</dbReference>
<evidence type="ECO:0000256" key="8">
    <source>
        <dbReference type="ARBA" id="ARBA00022989"/>
    </source>
</evidence>
<evidence type="ECO:0000256" key="2">
    <source>
        <dbReference type="ARBA" id="ARBA00008804"/>
    </source>
</evidence>
<dbReference type="EMBL" id="CAXAMM010030202">
    <property type="protein sequence ID" value="CAK9066096.1"/>
    <property type="molecule type" value="Genomic_DNA"/>
</dbReference>
<name>A0ABP0NRH3_9DINO</name>
<dbReference type="NCBIfam" id="TIGR01647">
    <property type="entry name" value="ATPase-IIIA_H"/>
    <property type="match status" value="1"/>
</dbReference>
<sequence>MARELKTAAPLLDAAERGDEPPELERIQIMIQAAPPPPENLAPTTLSQSLLHSMADAPLGGSNEGPLAGLSSEEAQRRLAQYGRNEIPEHVEPWYVMLGKQFVGMMPGMLIIAAILSGISRDWTDFAVITLMLIVNALIGFHEEFKARQSLDALKAQMTATVPVKRDGSMMIVPVAELVSGDVIFLRGGNIVPADCEFLEGDEMLVDTAALTGEPLPRKVPRPDRPDEPQGAGKMLLSGCIVKQGEAHCEVKETGLNTEIGQAAGLVAEASGHQASMFESKIMQVVHAVILLSLVDAGVVLYVDVGHRGVRFSHALLNVLALVIGAVPIALPLVMQVTMAIGAASMAKRQAIVTHLTALQEIASMTVLCSDKTGTLTTADMRVLPHRTWTCNRTTKDEALLYACLASNPANKEDPIDKAILGSGHEHFGEEEADKLMAMYKKGKFVGFNPTVKRTVVYCEHEEKGKFKISKGLVNKVLITGDDGGDCWECVDADKLKEELNEVDIRFSSQGYKTVGLAVSHNEGPMQFAAIIPMLDPPRGDTKLTIHRIREAGINVKMITGDHLNIAIETSRLIGLGTHVLPASELWPASATRDETIVTADGFAQVLPKDKREVILVLQNRGLVVGMTGDGVNDAPALAQAQIGIAVDGATEAARSAADIILTQPGLSAIFDAVVESRKIFARLRSYVLYRIGATIQIVLVLSILIYAYNDTMPAIYVILLALVNDVTMLPVASDNASPSALPEIPSMPQILLASFLYGFIGTGQTMALYLSDVLHSDPSMDPEERRQYRMAVTYLQMSIAVELNIFSCRTPLYVANLLRPETWPSLLLFICVMGGNLLVSLLAGFGDTFHVVHKVEWVDIVWIWVYDIGCLLVIDFLKRSLNSCSLVRSEEGLFQFPRIGCLLVLLATSLGIPICRMSSTALAIARLCCTAEPAQGHVIFLPEGRQKTVENLRALQYAPHFLSFLLVGAGCGFLLVNALYNAMANEPELEKDGKTFGQFSIIQGAVGLASGLLYLFWNLRCPHCLTMRQEQVGVSILILSNVIAFLILSAFWSVGAPDYPVFVAGAAAAQVIGNFTIYLLFPMVSTYYAGWLVAPVRAGTDVSSLITSLIGQAQNPDPGIGTLFFIYAIFSVCGLGAWASIMYLGTGLRYEIDDEGTVTLSESEDESDESRTWESDESECREFHVVRPHYGCLDGLACPRQLLLPVVLATLSQVAQWGIAASLGQIGAAMTDPVGCHGHQGKRVYRYALTSSMISVPIGSILSTAWNCPRSIFNALSCVQLLAAAVVGSVAMGFFEPLSSFMKTPEGQNMYIICFTLVGGLEGYLLTMAYRYVGDAIDVPGLRRQSASRLLSLLGVLAVNPFSFTIGVQISNGSIHCVDM</sequence>
<dbReference type="InterPro" id="IPR059000">
    <property type="entry name" value="ATPase_P-type_domA"/>
</dbReference>
<dbReference type="PRINTS" id="PR00119">
    <property type="entry name" value="CATATPASE"/>
</dbReference>
<keyword evidence="6" id="KW-0067">ATP-binding</keyword>
<feature type="transmembrane region" description="Helical" evidence="11">
    <location>
        <begin position="285"/>
        <end position="303"/>
    </location>
</feature>
<dbReference type="InterPro" id="IPR023214">
    <property type="entry name" value="HAD_sf"/>
</dbReference>
<feature type="transmembrane region" description="Helical" evidence="11">
    <location>
        <begin position="1124"/>
        <end position="1145"/>
    </location>
</feature>
<accession>A0ABP0NRH3</accession>
<dbReference type="EC" id="7.1.2.1" evidence="3"/>
<feature type="transmembrane region" description="Helical" evidence="11">
    <location>
        <begin position="827"/>
        <end position="846"/>
    </location>
</feature>
<dbReference type="SUPFAM" id="SSF81665">
    <property type="entry name" value="Calcium ATPase, transmembrane domain M"/>
    <property type="match status" value="1"/>
</dbReference>
<reference evidence="13 14" key="1">
    <citation type="submission" date="2024-02" db="EMBL/GenBank/DDBJ databases">
        <authorList>
            <person name="Chen Y."/>
            <person name="Shah S."/>
            <person name="Dougan E. K."/>
            <person name="Thang M."/>
            <person name="Chan C."/>
        </authorList>
    </citation>
    <scope>NUCLEOTIDE SEQUENCE [LARGE SCALE GENOMIC DNA]</scope>
</reference>
<dbReference type="InterPro" id="IPR004014">
    <property type="entry name" value="ATPase_P-typ_cation-transptr_N"/>
</dbReference>
<feature type="transmembrane region" description="Helical" evidence="11">
    <location>
        <begin position="1248"/>
        <end position="1267"/>
    </location>
</feature>
<dbReference type="Gene3D" id="3.40.1110.10">
    <property type="entry name" value="Calcium-transporting ATPase, cytoplasmic domain N"/>
    <property type="match status" value="1"/>
</dbReference>
<keyword evidence="14" id="KW-1185">Reference proteome</keyword>
<keyword evidence="7" id="KW-1278">Translocase</keyword>
<feature type="transmembrane region" description="Helical" evidence="11">
    <location>
        <begin position="1060"/>
        <end position="1082"/>
    </location>
</feature>
<dbReference type="InterPro" id="IPR001757">
    <property type="entry name" value="P_typ_ATPase"/>
</dbReference>
<keyword evidence="5" id="KW-0547">Nucleotide-binding</keyword>
<evidence type="ECO:0000256" key="3">
    <source>
        <dbReference type="ARBA" id="ARBA00012476"/>
    </source>
</evidence>
<keyword evidence="9 11" id="KW-0472">Membrane</keyword>
<dbReference type="InterPro" id="IPR006534">
    <property type="entry name" value="P-type_ATPase_IIIA"/>
</dbReference>
<evidence type="ECO:0000313" key="13">
    <source>
        <dbReference type="EMBL" id="CAK9066096.1"/>
    </source>
</evidence>
<feature type="transmembrane region" description="Helical" evidence="11">
    <location>
        <begin position="1311"/>
        <end position="1331"/>
    </location>
</feature>
<feature type="transmembrane region" description="Helical" evidence="11">
    <location>
        <begin position="752"/>
        <end position="772"/>
    </location>
</feature>
<dbReference type="InterPro" id="IPR044492">
    <property type="entry name" value="P_typ_ATPase_HD_dom"/>
</dbReference>
<evidence type="ECO:0000256" key="7">
    <source>
        <dbReference type="ARBA" id="ARBA00022967"/>
    </source>
</evidence>
<dbReference type="InterPro" id="IPR023299">
    <property type="entry name" value="ATPase_P-typ_cyto_dom_N"/>
</dbReference>
<dbReference type="SFLD" id="SFLDG00002">
    <property type="entry name" value="C1.7:_P-type_atpase_like"/>
    <property type="match status" value="1"/>
</dbReference>
<comment type="subcellular location">
    <subcellularLocation>
        <location evidence="1">Membrane</location>
        <topology evidence="1">Multi-pass membrane protein</topology>
    </subcellularLocation>
</comment>
<dbReference type="PANTHER" id="PTHR42861">
    <property type="entry name" value="CALCIUM-TRANSPORTING ATPASE"/>
    <property type="match status" value="1"/>
</dbReference>
<dbReference type="SMART" id="SM00831">
    <property type="entry name" value="Cation_ATPase_N"/>
    <property type="match status" value="1"/>
</dbReference>
<evidence type="ECO:0000256" key="11">
    <source>
        <dbReference type="SAM" id="Phobius"/>
    </source>
</evidence>
<evidence type="ECO:0000256" key="6">
    <source>
        <dbReference type="ARBA" id="ARBA00022840"/>
    </source>
</evidence>
<proteinExistence type="inferred from homology"/>
<organism evidence="13 14">
    <name type="scientific">Durusdinium trenchii</name>
    <dbReference type="NCBI Taxonomy" id="1381693"/>
    <lineage>
        <taxon>Eukaryota</taxon>
        <taxon>Sar</taxon>
        <taxon>Alveolata</taxon>
        <taxon>Dinophyceae</taxon>
        <taxon>Suessiales</taxon>
        <taxon>Symbiodiniaceae</taxon>
        <taxon>Durusdinium</taxon>
    </lineage>
</organism>
<dbReference type="InterPro" id="IPR008250">
    <property type="entry name" value="ATPase_P-typ_transduc_dom_A_sf"/>
</dbReference>
<feature type="transmembrane region" description="Helical" evidence="11">
    <location>
        <begin position="1032"/>
        <end position="1054"/>
    </location>
</feature>
<feature type="transmembrane region" description="Helical" evidence="11">
    <location>
        <begin position="688"/>
        <end position="709"/>
    </location>
</feature>
<dbReference type="SFLD" id="SFLDS00003">
    <property type="entry name" value="Haloacid_Dehalogenase"/>
    <property type="match status" value="1"/>
</dbReference>
<dbReference type="SUPFAM" id="SSF81653">
    <property type="entry name" value="Calcium ATPase, transduction domain A"/>
    <property type="match status" value="1"/>
</dbReference>
<feature type="transmembrane region" description="Helical" evidence="11">
    <location>
        <begin position="715"/>
        <end position="732"/>
    </location>
</feature>
<feature type="transmembrane region" description="Helical" evidence="11">
    <location>
        <begin position="1351"/>
        <end position="1371"/>
    </location>
</feature>
<evidence type="ECO:0000256" key="4">
    <source>
        <dbReference type="ARBA" id="ARBA00022692"/>
    </source>
</evidence>
<evidence type="ECO:0000256" key="10">
    <source>
        <dbReference type="SAM" id="MobiDB-lite"/>
    </source>
</evidence>
<keyword evidence="4 11" id="KW-0812">Transmembrane</keyword>
<evidence type="ECO:0000256" key="1">
    <source>
        <dbReference type="ARBA" id="ARBA00004141"/>
    </source>
</evidence>
<protein>
    <recommendedName>
        <fullName evidence="3">P-type H(+)-exporting transporter</fullName>
        <ecNumber evidence="3">7.1.2.1</ecNumber>
    </recommendedName>
</protein>
<dbReference type="SUPFAM" id="SSF81660">
    <property type="entry name" value="Metal cation-transporting ATPase, ATP-binding domain N"/>
    <property type="match status" value="1"/>
</dbReference>
<comment type="caution">
    <text evidence="13">The sequence shown here is derived from an EMBL/GenBank/DDBJ whole genome shotgun (WGS) entry which is preliminary data.</text>
</comment>
<dbReference type="InterPro" id="IPR036412">
    <property type="entry name" value="HAD-like_sf"/>
</dbReference>
<dbReference type="InterPro" id="IPR018303">
    <property type="entry name" value="ATPase_P-typ_P_site"/>
</dbReference>
<evidence type="ECO:0000259" key="12">
    <source>
        <dbReference type="SMART" id="SM00831"/>
    </source>
</evidence>
<feature type="transmembrane region" description="Helical" evidence="11">
    <location>
        <begin position="1001"/>
        <end position="1020"/>
    </location>
</feature>
<dbReference type="NCBIfam" id="TIGR01494">
    <property type="entry name" value="ATPase_P-type"/>
    <property type="match status" value="2"/>
</dbReference>
<feature type="transmembrane region" description="Helical" evidence="11">
    <location>
        <begin position="792"/>
        <end position="815"/>
    </location>
</feature>
<feature type="transmembrane region" description="Helical" evidence="11">
    <location>
        <begin position="962"/>
        <end position="981"/>
    </location>
</feature>
<dbReference type="Pfam" id="PF00122">
    <property type="entry name" value="E1-E2_ATPase"/>
    <property type="match status" value="1"/>
</dbReference>
<dbReference type="Proteomes" id="UP001642464">
    <property type="component" value="Unassembled WGS sequence"/>
</dbReference>
<dbReference type="Gene3D" id="2.70.150.10">
    <property type="entry name" value="Calcium-transporting ATPase, cytoplasmic transduction domain A"/>
    <property type="match status" value="1"/>
</dbReference>
<feature type="transmembrane region" description="Helical" evidence="11">
    <location>
        <begin position="315"/>
        <end position="341"/>
    </location>
</feature>
<feature type="transmembrane region" description="Helical" evidence="11">
    <location>
        <begin position="858"/>
        <end position="878"/>
    </location>
</feature>
<dbReference type="SFLD" id="SFLDF00027">
    <property type="entry name" value="p-type_atpase"/>
    <property type="match status" value="1"/>
</dbReference>
<feature type="transmembrane region" description="Helical" evidence="11">
    <location>
        <begin position="1089"/>
        <end position="1112"/>
    </location>
</feature>
<dbReference type="Pfam" id="PF00702">
    <property type="entry name" value="Hydrolase"/>
    <property type="match status" value="1"/>
</dbReference>